<keyword evidence="7" id="KW-0675">Receptor</keyword>
<dbReference type="SUPFAM" id="SSF81321">
    <property type="entry name" value="Family A G protein-coupled receptor-like"/>
    <property type="match status" value="1"/>
</dbReference>
<dbReference type="InterPro" id="IPR000276">
    <property type="entry name" value="GPCR_Rhodpsn"/>
</dbReference>
<keyword evidence="2" id="KW-1003">Cell membrane</keyword>
<name>A0A7M7HL70_STRPU</name>
<dbReference type="GeneID" id="576674"/>
<dbReference type="GO" id="GO:0004930">
    <property type="term" value="F:G protein-coupled receptor activity"/>
    <property type="evidence" value="ECO:0000318"/>
    <property type="project" value="GO_Central"/>
</dbReference>
<feature type="transmembrane region" description="Helical" evidence="10">
    <location>
        <begin position="83"/>
        <end position="112"/>
    </location>
</feature>
<evidence type="ECO:0000256" key="8">
    <source>
        <dbReference type="ARBA" id="ARBA00023180"/>
    </source>
</evidence>
<proteinExistence type="predicted"/>
<evidence type="ECO:0000256" key="6">
    <source>
        <dbReference type="ARBA" id="ARBA00023136"/>
    </source>
</evidence>
<evidence type="ECO:0000256" key="10">
    <source>
        <dbReference type="SAM" id="Phobius"/>
    </source>
</evidence>
<dbReference type="EnsemblMetazoa" id="XM_011669072">
    <property type="protein sequence ID" value="XP_011667374"/>
    <property type="gene ID" value="LOC576674"/>
</dbReference>
<dbReference type="FunFam" id="1.20.1070.10:FF:000080">
    <property type="entry name" value="probable G-protein coupled receptor 63"/>
    <property type="match status" value="1"/>
</dbReference>
<evidence type="ECO:0000256" key="2">
    <source>
        <dbReference type="ARBA" id="ARBA00022475"/>
    </source>
</evidence>
<dbReference type="CDD" id="cd15213">
    <property type="entry name" value="7tmA_PSP24-like"/>
    <property type="match status" value="1"/>
</dbReference>
<dbReference type="InParanoid" id="A0A7M7HL70"/>
<reference evidence="13" key="1">
    <citation type="submission" date="2015-02" db="EMBL/GenBank/DDBJ databases">
        <title>Genome sequencing for Strongylocentrotus purpuratus.</title>
        <authorList>
            <person name="Murali S."/>
            <person name="Liu Y."/>
            <person name="Vee V."/>
            <person name="English A."/>
            <person name="Wang M."/>
            <person name="Skinner E."/>
            <person name="Han Y."/>
            <person name="Muzny D.M."/>
            <person name="Worley K.C."/>
            <person name="Gibbs R.A."/>
        </authorList>
    </citation>
    <scope>NUCLEOTIDE SEQUENCE</scope>
</reference>
<feature type="transmembrane region" description="Helical" evidence="10">
    <location>
        <begin position="357"/>
        <end position="375"/>
    </location>
</feature>
<dbReference type="PANTHER" id="PTHR24245">
    <property type="entry name" value="G-PROTEIN COUPLED RECEPTOR"/>
    <property type="match status" value="1"/>
</dbReference>
<feature type="transmembrane region" description="Helical" evidence="10">
    <location>
        <begin position="202"/>
        <end position="227"/>
    </location>
</feature>
<keyword evidence="6 10" id="KW-0472">Membrane</keyword>
<protein>
    <recommendedName>
        <fullName evidence="11">G-protein coupled receptors family 1 profile domain-containing protein</fullName>
    </recommendedName>
</protein>
<reference evidence="12" key="2">
    <citation type="submission" date="2021-01" db="UniProtKB">
        <authorList>
            <consortium name="EnsemblMetazoa"/>
        </authorList>
    </citation>
    <scope>IDENTIFICATION</scope>
</reference>
<dbReference type="GO" id="GO:0005886">
    <property type="term" value="C:plasma membrane"/>
    <property type="evidence" value="ECO:0007669"/>
    <property type="project" value="UniProtKB-SubCell"/>
</dbReference>
<dbReference type="KEGG" id="spu:576674"/>
<evidence type="ECO:0000256" key="7">
    <source>
        <dbReference type="ARBA" id="ARBA00023170"/>
    </source>
</evidence>
<evidence type="ECO:0000256" key="1">
    <source>
        <dbReference type="ARBA" id="ARBA00004651"/>
    </source>
</evidence>
<keyword evidence="5" id="KW-0297">G-protein coupled receptor</keyword>
<comment type="subcellular location">
    <subcellularLocation>
        <location evidence="1">Cell membrane</location>
        <topology evidence="1">Multi-pass membrane protein</topology>
    </subcellularLocation>
</comment>
<evidence type="ECO:0000313" key="12">
    <source>
        <dbReference type="EnsemblMetazoa" id="XP_011667374"/>
    </source>
</evidence>
<keyword evidence="13" id="KW-1185">Reference proteome</keyword>
<feature type="domain" description="G-protein coupled receptors family 1 profile" evidence="11">
    <location>
        <begin position="103"/>
        <end position="373"/>
    </location>
</feature>
<evidence type="ECO:0000256" key="5">
    <source>
        <dbReference type="ARBA" id="ARBA00023040"/>
    </source>
</evidence>
<dbReference type="OrthoDB" id="10018052at2759"/>
<evidence type="ECO:0000256" key="3">
    <source>
        <dbReference type="ARBA" id="ARBA00022692"/>
    </source>
</evidence>
<feature type="transmembrane region" description="Helical" evidence="10">
    <location>
        <begin position="124"/>
        <end position="149"/>
    </location>
</feature>
<dbReference type="Gene3D" id="1.20.1070.10">
    <property type="entry name" value="Rhodopsin 7-helix transmembrane proteins"/>
    <property type="match status" value="1"/>
</dbReference>
<dbReference type="FunCoup" id="A0A7M7HL70">
    <property type="interactions" value="941"/>
</dbReference>
<keyword evidence="9" id="KW-0807">Transducer</keyword>
<evidence type="ECO:0000313" key="13">
    <source>
        <dbReference type="Proteomes" id="UP000007110"/>
    </source>
</evidence>
<keyword evidence="4 10" id="KW-1133">Transmembrane helix</keyword>
<feature type="transmembrane region" description="Helical" evidence="10">
    <location>
        <begin position="161"/>
        <end position="182"/>
    </location>
</feature>
<dbReference type="Pfam" id="PF00001">
    <property type="entry name" value="7tm_1"/>
    <property type="match status" value="1"/>
</dbReference>
<dbReference type="PROSITE" id="PS50262">
    <property type="entry name" value="G_PROTEIN_RECEP_F1_2"/>
    <property type="match status" value="1"/>
</dbReference>
<evidence type="ECO:0000259" key="11">
    <source>
        <dbReference type="PROSITE" id="PS50262"/>
    </source>
</evidence>
<evidence type="ECO:0000256" key="9">
    <source>
        <dbReference type="ARBA" id="ARBA00023224"/>
    </source>
</evidence>
<keyword evidence="8" id="KW-0325">Glycoprotein</keyword>
<organism evidence="12 13">
    <name type="scientific">Strongylocentrotus purpuratus</name>
    <name type="common">Purple sea urchin</name>
    <dbReference type="NCBI Taxonomy" id="7668"/>
    <lineage>
        <taxon>Eukaryota</taxon>
        <taxon>Metazoa</taxon>
        <taxon>Echinodermata</taxon>
        <taxon>Eleutherozoa</taxon>
        <taxon>Echinozoa</taxon>
        <taxon>Echinoidea</taxon>
        <taxon>Euechinoidea</taxon>
        <taxon>Echinacea</taxon>
        <taxon>Camarodonta</taxon>
        <taxon>Echinidea</taxon>
        <taxon>Strongylocentrotidae</taxon>
        <taxon>Strongylocentrotus</taxon>
    </lineage>
</organism>
<feature type="transmembrane region" description="Helical" evidence="10">
    <location>
        <begin position="322"/>
        <end position="345"/>
    </location>
</feature>
<dbReference type="InterPro" id="IPR051880">
    <property type="entry name" value="GPC_Orphan_Receptors"/>
</dbReference>
<feature type="transmembrane region" description="Helical" evidence="10">
    <location>
        <begin position="247"/>
        <end position="271"/>
    </location>
</feature>
<dbReference type="RefSeq" id="XP_011667374.2">
    <property type="nucleotide sequence ID" value="XM_011669072.2"/>
</dbReference>
<dbReference type="PRINTS" id="PR00237">
    <property type="entry name" value="GPCRRHODOPSN"/>
</dbReference>
<evidence type="ECO:0000256" key="4">
    <source>
        <dbReference type="ARBA" id="ARBA00022989"/>
    </source>
</evidence>
<keyword evidence="3 10" id="KW-0812">Transmembrane</keyword>
<dbReference type="OMA" id="WHFGDYF"/>
<dbReference type="Proteomes" id="UP000007110">
    <property type="component" value="Unassembled WGS sequence"/>
</dbReference>
<sequence>MIFDLWSPLLRSLPVGSIPVPPPPVAMETTTTATTTTALFSTAASTESTVSTSSLPWELTTDVSTMSLGNDSNTMQPELPMGLGAVIILSMAMVLMIMIAVLGNCIVCLIVYQKPAMRSAINLLLANLAFADIMIAVTCMPFALIVLVLGEWILGDIMCQITAFLYFLFISEATFILATISVDRYFIIVHRKDKLNPHRAKLLILLSWFCSFVVAFPPIIGWGEYAFPRGPGPPQCWVETDGLADKVYYIILMLAVFFIPFVAMLFAYFFILNTVRRNSLRIQNHPESLSISQATKLGLAGLHRPSRVNVDMSFKTRAFTTILLLFIVFVVCWAPYAISGLVYHFSVRTGGDVMHTIVLWLTYLNSAFNPIIYCWRIKKFREACRELAPKTFKLLPHLPGRTRRRIRPSAMYECNQQSSV</sequence>
<dbReference type="InterPro" id="IPR017452">
    <property type="entry name" value="GPCR_Rhodpsn_7TM"/>
</dbReference>
<accession>A0A7M7HL70</accession>
<dbReference type="AlphaFoldDB" id="A0A7M7HL70"/>
<dbReference type="PANTHER" id="PTHR24245:SF0">
    <property type="entry name" value="G-PROTEIN COUPLED RECEPTORS FAMILY 1 PROFILE DOMAIN-CONTAINING PROTEIN"/>
    <property type="match status" value="1"/>
</dbReference>
<dbReference type="GO" id="GO:0007186">
    <property type="term" value="P:G protein-coupled receptor signaling pathway"/>
    <property type="evidence" value="ECO:0000318"/>
    <property type="project" value="GO_Central"/>
</dbReference>